<reference evidence="6 7" key="1">
    <citation type="submission" date="2016-03" db="EMBL/GenBank/DDBJ databases">
        <authorList>
            <person name="Ploux O."/>
        </authorList>
    </citation>
    <scope>NUCLEOTIDE SEQUENCE [LARGE SCALE GENOMIC DNA]</scope>
    <source>
        <strain evidence="6 7">R-45371</strain>
    </source>
</reference>
<evidence type="ECO:0000313" key="7">
    <source>
        <dbReference type="Proteomes" id="UP000077763"/>
    </source>
</evidence>
<dbReference type="CDD" id="cd17793">
    <property type="entry name" value="HipA"/>
    <property type="match status" value="1"/>
</dbReference>
<evidence type="ECO:0000313" key="6">
    <source>
        <dbReference type="EMBL" id="OAI01980.1"/>
    </source>
</evidence>
<evidence type="ECO:0000259" key="5">
    <source>
        <dbReference type="Pfam" id="PF13657"/>
    </source>
</evidence>
<evidence type="ECO:0000259" key="4">
    <source>
        <dbReference type="Pfam" id="PF07804"/>
    </source>
</evidence>
<dbReference type="RefSeq" id="WP_064037444.1">
    <property type="nucleotide sequence ID" value="NZ_LUUH01000065.1"/>
</dbReference>
<dbReference type="InterPro" id="IPR052028">
    <property type="entry name" value="HipA_Ser/Thr_kinase"/>
</dbReference>
<protein>
    <submittedName>
        <fullName evidence="6">Toxin HipA</fullName>
    </submittedName>
</protein>
<feature type="domain" description="HipA N-terminal subdomain 1" evidence="5">
    <location>
        <begin position="5"/>
        <end position="102"/>
    </location>
</feature>
<sequence length="420" mass="46492">MSYLLAVYLFDRRVGDLALVEGRLQFSYSADWLQHADAVPLSCWLPLQVEIFNDQQTRPFFAGLLPEGKLRQLIARQFQVSKQNDFALLDHIGGECAGAVSLLPPDRLSAVSEPANEIDWLSASDVLALLDELPQRPMLAGQDGLRLSLAGAQDKLPVVFDGQRIGLPRNGTPSSHILKTAIAAVEDSVINEGFCLALADAMQFQTAQSRICAVRDRSFLLVERYDRTQAANGQHLRLHQEDFCQALGVVPELKYQNEGGPGLEQCFDLVRRVTRPSAPQVLRLLDAVIFNALIGNHDAHAKNFSILYADKGAVLAPLYDVLSTAVYPSLTPKMAMQLGGKYKFSEVQARHWDRFAQAAGLSVAQTRKRILGLCQRLPVVARRLQTSADKEFAGNEMVEQIVELIEQRAALTVRRFAGFD</sequence>
<dbReference type="Pfam" id="PF13657">
    <property type="entry name" value="Couple_hipA"/>
    <property type="match status" value="1"/>
</dbReference>
<evidence type="ECO:0000256" key="3">
    <source>
        <dbReference type="ARBA" id="ARBA00022777"/>
    </source>
</evidence>
<dbReference type="GO" id="GO:0005829">
    <property type="term" value="C:cytosol"/>
    <property type="evidence" value="ECO:0007669"/>
    <property type="project" value="TreeGrafter"/>
</dbReference>
<keyword evidence="2" id="KW-0808">Transferase</keyword>
<dbReference type="Proteomes" id="UP000077763">
    <property type="component" value="Unassembled WGS sequence"/>
</dbReference>
<keyword evidence="3" id="KW-0418">Kinase</keyword>
<evidence type="ECO:0000256" key="2">
    <source>
        <dbReference type="ARBA" id="ARBA00022679"/>
    </source>
</evidence>
<dbReference type="PANTHER" id="PTHR37419">
    <property type="entry name" value="SERINE/THREONINE-PROTEIN KINASE TOXIN HIPA"/>
    <property type="match status" value="1"/>
</dbReference>
<dbReference type="Pfam" id="PF07804">
    <property type="entry name" value="HipA_C"/>
    <property type="match status" value="1"/>
</dbReference>
<proteinExistence type="inferred from homology"/>
<dbReference type="Gene3D" id="1.10.1070.20">
    <property type="match status" value="1"/>
</dbReference>
<accession>A0A177MAF9</accession>
<feature type="domain" description="HipA-like C-terminal" evidence="4">
    <location>
        <begin position="147"/>
        <end position="376"/>
    </location>
</feature>
<name>A0A177MAF9_METMH</name>
<dbReference type="NCBIfam" id="TIGR03071">
    <property type="entry name" value="couple_hipA"/>
    <property type="match status" value="1"/>
</dbReference>
<dbReference type="InterPro" id="IPR012893">
    <property type="entry name" value="HipA-like_C"/>
</dbReference>
<dbReference type="EMBL" id="LUUH01000065">
    <property type="protein sequence ID" value="OAI01980.1"/>
    <property type="molecule type" value="Genomic_DNA"/>
</dbReference>
<organism evidence="6 7">
    <name type="scientific">Methylomonas methanica</name>
    <dbReference type="NCBI Taxonomy" id="421"/>
    <lineage>
        <taxon>Bacteria</taxon>
        <taxon>Pseudomonadati</taxon>
        <taxon>Pseudomonadota</taxon>
        <taxon>Gammaproteobacteria</taxon>
        <taxon>Methylococcales</taxon>
        <taxon>Methylococcaceae</taxon>
        <taxon>Methylomonas</taxon>
    </lineage>
</organism>
<dbReference type="InterPro" id="IPR017508">
    <property type="entry name" value="HipA_N1"/>
</dbReference>
<evidence type="ECO:0000256" key="1">
    <source>
        <dbReference type="ARBA" id="ARBA00010164"/>
    </source>
</evidence>
<gene>
    <name evidence="6" type="ORF">A1353_17745</name>
</gene>
<comment type="caution">
    <text evidence="6">The sequence shown here is derived from an EMBL/GenBank/DDBJ whole genome shotgun (WGS) entry which is preliminary data.</text>
</comment>
<dbReference type="GO" id="GO:0004674">
    <property type="term" value="F:protein serine/threonine kinase activity"/>
    <property type="evidence" value="ECO:0007669"/>
    <property type="project" value="TreeGrafter"/>
</dbReference>
<dbReference type="AlphaFoldDB" id="A0A177MAF9"/>
<dbReference type="PANTHER" id="PTHR37419:SF1">
    <property type="entry name" value="SERINE_THREONINE-PROTEIN KINASE TOXIN HIPA"/>
    <property type="match status" value="1"/>
</dbReference>
<comment type="similarity">
    <text evidence="1">Belongs to the HipA Ser/Thr kinase family.</text>
</comment>